<dbReference type="Gene3D" id="3.90.70.10">
    <property type="entry name" value="Cysteine proteinases"/>
    <property type="match status" value="1"/>
</dbReference>
<dbReference type="GO" id="GO:0006508">
    <property type="term" value="P:proteolysis"/>
    <property type="evidence" value="ECO:0007669"/>
    <property type="project" value="InterPro"/>
</dbReference>
<dbReference type="GO" id="GO:0008233">
    <property type="term" value="F:peptidase activity"/>
    <property type="evidence" value="ECO:0007669"/>
    <property type="project" value="InterPro"/>
</dbReference>
<dbReference type="Pfam" id="PF03412">
    <property type="entry name" value="Peptidase_C39"/>
    <property type="match status" value="1"/>
</dbReference>
<dbReference type="GO" id="GO:0016020">
    <property type="term" value="C:membrane"/>
    <property type="evidence" value="ECO:0007669"/>
    <property type="project" value="InterPro"/>
</dbReference>
<keyword evidence="3" id="KW-1185">Reference proteome</keyword>
<dbReference type="InterPro" id="IPR038765">
    <property type="entry name" value="Papain-like_cys_pep_sf"/>
</dbReference>
<reference evidence="2 3" key="1">
    <citation type="submission" date="2016-04" db="EMBL/GenBank/DDBJ databases">
        <title>Genome sequence of Methanobrevibacter filiformis DSM 11501.</title>
        <authorList>
            <person name="Poehlein A."/>
            <person name="Seedorf H."/>
            <person name="Daniel R."/>
        </authorList>
    </citation>
    <scope>NUCLEOTIDE SEQUENCE [LARGE SCALE GENOMIC DNA]</scope>
    <source>
        <strain evidence="2 3">DSM 11501</strain>
    </source>
</reference>
<dbReference type="EMBL" id="LWMT01000020">
    <property type="protein sequence ID" value="KZX17429.1"/>
    <property type="molecule type" value="Genomic_DNA"/>
</dbReference>
<organism evidence="2 3">
    <name type="scientific">Methanobrevibacter filiformis</name>
    <dbReference type="NCBI Taxonomy" id="55758"/>
    <lineage>
        <taxon>Archaea</taxon>
        <taxon>Methanobacteriati</taxon>
        <taxon>Methanobacteriota</taxon>
        <taxon>Methanomada group</taxon>
        <taxon>Methanobacteria</taxon>
        <taxon>Methanobacteriales</taxon>
        <taxon>Methanobacteriaceae</taxon>
        <taxon>Methanobrevibacter</taxon>
    </lineage>
</organism>
<proteinExistence type="predicted"/>
<comment type="caution">
    <text evidence="2">The sequence shown here is derived from an EMBL/GenBank/DDBJ whole genome shotgun (WGS) entry which is preliminary data.</text>
</comment>
<dbReference type="SUPFAM" id="SSF54001">
    <property type="entry name" value="Cysteine proteinases"/>
    <property type="match status" value="1"/>
</dbReference>
<sequence>MFSKKNIIFLIVIILGLSLLIGGVSSTKYIDYCNGGNVTHKTTWTKTLTKQKQFEGIVKKKRKFYRKYYRVAKFEIQKCKNTSHDSKYGKYYSYSYKKTDKTRPIFIKAKKDDVYKKTALQYIKREKLKGKIYKVYTYKKLVVVNYKKLKRIKVTKKYFDSYYMRELKMNFLRQPDGVTCGPTSLKISFSYYKLDYSIKTLRKLCKTNRDGTTPGNLTAAANKANKKFVLIEEDYENFNQIIKHIDNKHPLIIQLQTTKKLGYSGSYGHYIVVAGYNKLTKQLKIADPLGSVRWVKLSIVTEAIKKRLMRDKKEEDKIKPIKVLEKK</sequence>
<dbReference type="InterPro" id="IPR005074">
    <property type="entry name" value="Peptidase_C39"/>
</dbReference>
<name>A0A166F973_9EURY</name>
<feature type="domain" description="Peptidase C39" evidence="1">
    <location>
        <begin position="174"/>
        <end position="311"/>
    </location>
</feature>
<dbReference type="Proteomes" id="UP000077066">
    <property type="component" value="Unassembled WGS sequence"/>
</dbReference>
<dbReference type="PATRIC" id="fig|55758.3.peg.191"/>
<gene>
    <name evidence="2" type="ORF">MBFIL_01710</name>
</gene>
<accession>A0A166F973</accession>
<evidence type="ECO:0000313" key="2">
    <source>
        <dbReference type="EMBL" id="KZX17429.1"/>
    </source>
</evidence>
<dbReference type="OrthoDB" id="78164at2157"/>
<evidence type="ECO:0000259" key="1">
    <source>
        <dbReference type="PROSITE" id="PS50990"/>
    </source>
</evidence>
<dbReference type="AlphaFoldDB" id="A0A166F973"/>
<dbReference type="RefSeq" id="WP_066970546.1">
    <property type="nucleotide sequence ID" value="NZ_LWMT01000020.1"/>
</dbReference>
<evidence type="ECO:0000313" key="3">
    <source>
        <dbReference type="Proteomes" id="UP000077066"/>
    </source>
</evidence>
<dbReference type="GO" id="GO:0005524">
    <property type="term" value="F:ATP binding"/>
    <property type="evidence" value="ECO:0007669"/>
    <property type="project" value="InterPro"/>
</dbReference>
<dbReference type="PROSITE" id="PS50990">
    <property type="entry name" value="PEPTIDASE_C39"/>
    <property type="match status" value="1"/>
</dbReference>
<protein>
    <submittedName>
        <fullName evidence="2">Peptidase C39 family protein</fullName>
    </submittedName>
</protein>